<reference evidence="5" key="1">
    <citation type="journal article" date="2019" name="Int. J. Syst. Evol. Microbiol.">
        <title>The Global Catalogue of Microorganisms (GCM) 10K type strain sequencing project: providing services to taxonomists for standard genome sequencing and annotation.</title>
        <authorList>
            <consortium name="The Broad Institute Genomics Platform"/>
            <consortium name="The Broad Institute Genome Sequencing Center for Infectious Disease"/>
            <person name="Wu L."/>
            <person name="Ma J."/>
        </authorList>
    </citation>
    <scope>NUCLEOTIDE SEQUENCE [LARGE SCALE GENOMIC DNA]</scope>
    <source>
        <strain evidence="5">JCM 9458</strain>
    </source>
</reference>
<protein>
    <recommendedName>
        <fullName evidence="3">CBS domain-containing protein</fullName>
    </recommendedName>
</protein>
<accession>A0ABP6T7X4</accession>
<dbReference type="EMBL" id="BAAAYN010000047">
    <property type="protein sequence ID" value="GAA3394944.1"/>
    <property type="molecule type" value="Genomic_DNA"/>
</dbReference>
<keyword evidence="1" id="KW-0129">CBS domain</keyword>
<dbReference type="Proteomes" id="UP001501676">
    <property type="component" value="Unassembled WGS sequence"/>
</dbReference>
<dbReference type="InterPro" id="IPR000644">
    <property type="entry name" value="CBS_dom"/>
</dbReference>
<keyword evidence="5" id="KW-1185">Reference proteome</keyword>
<dbReference type="Pfam" id="PF00571">
    <property type="entry name" value="CBS"/>
    <property type="match status" value="2"/>
</dbReference>
<dbReference type="Gene3D" id="3.10.580.10">
    <property type="entry name" value="CBS-domain"/>
    <property type="match status" value="1"/>
</dbReference>
<sequence length="163" mass="17018">MSYDPTWDSATFWPDEDPIEASTPRHSADAPVTTVMRPCVVVAADEPITVAWSRIRDRGEVALVVDAAAHAVGLLGLRDVSAVWPVRPPVHGEPTAGDAVEGVRISRIAATTSVRAAIRQLLADRQGAAPVVSADGRALGLVTALDLLAALAPGGVQRRPAHA</sequence>
<dbReference type="InterPro" id="IPR046342">
    <property type="entry name" value="CBS_dom_sf"/>
</dbReference>
<evidence type="ECO:0000313" key="4">
    <source>
        <dbReference type="EMBL" id="GAA3394944.1"/>
    </source>
</evidence>
<gene>
    <name evidence="4" type="ORF">GCM10020369_66210</name>
</gene>
<evidence type="ECO:0000313" key="5">
    <source>
        <dbReference type="Proteomes" id="UP001501676"/>
    </source>
</evidence>
<proteinExistence type="predicted"/>
<evidence type="ECO:0000256" key="1">
    <source>
        <dbReference type="PROSITE-ProRule" id="PRU00703"/>
    </source>
</evidence>
<comment type="caution">
    <text evidence="4">The sequence shown here is derived from an EMBL/GenBank/DDBJ whole genome shotgun (WGS) entry which is preliminary data.</text>
</comment>
<feature type="region of interest" description="Disordered" evidence="2">
    <location>
        <begin position="1"/>
        <end position="27"/>
    </location>
</feature>
<dbReference type="SUPFAM" id="SSF54631">
    <property type="entry name" value="CBS-domain pair"/>
    <property type="match status" value="1"/>
</dbReference>
<organism evidence="4 5">
    <name type="scientific">Cryptosporangium minutisporangium</name>
    <dbReference type="NCBI Taxonomy" id="113569"/>
    <lineage>
        <taxon>Bacteria</taxon>
        <taxon>Bacillati</taxon>
        <taxon>Actinomycetota</taxon>
        <taxon>Actinomycetes</taxon>
        <taxon>Cryptosporangiales</taxon>
        <taxon>Cryptosporangiaceae</taxon>
        <taxon>Cryptosporangium</taxon>
    </lineage>
</organism>
<dbReference type="RefSeq" id="WP_345732197.1">
    <property type="nucleotide sequence ID" value="NZ_BAAAYN010000047.1"/>
</dbReference>
<evidence type="ECO:0000256" key="2">
    <source>
        <dbReference type="SAM" id="MobiDB-lite"/>
    </source>
</evidence>
<dbReference type="PROSITE" id="PS51371">
    <property type="entry name" value="CBS"/>
    <property type="match status" value="1"/>
</dbReference>
<name>A0ABP6T7X4_9ACTN</name>
<feature type="domain" description="CBS" evidence="3">
    <location>
        <begin position="99"/>
        <end position="158"/>
    </location>
</feature>
<evidence type="ECO:0000259" key="3">
    <source>
        <dbReference type="PROSITE" id="PS51371"/>
    </source>
</evidence>